<name>U4KV97_PYROM</name>
<dbReference type="AlphaFoldDB" id="U4KV97"/>
<sequence>MTHKTTPLSILNLRRTSVHVASEYSRI</sequence>
<evidence type="ECO:0000313" key="1">
    <source>
        <dbReference type="EMBL" id="CCX04816.1"/>
    </source>
</evidence>
<dbReference type="Proteomes" id="UP000018144">
    <property type="component" value="Unassembled WGS sequence"/>
</dbReference>
<dbReference type="EMBL" id="HF935218">
    <property type="protein sequence ID" value="CCX04816.1"/>
    <property type="molecule type" value="Genomic_DNA"/>
</dbReference>
<proteinExistence type="predicted"/>
<evidence type="ECO:0000313" key="2">
    <source>
        <dbReference type="Proteomes" id="UP000018144"/>
    </source>
</evidence>
<keyword evidence="2" id="KW-1185">Reference proteome</keyword>
<gene>
    <name evidence="1" type="ORF">PCON_03798</name>
</gene>
<protein>
    <submittedName>
        <fullName evidence="1">Uncharacterized protein</fullName>
    </submittedName>
</protein>
<accession>U4KV97</accession>
<reference evidence="1 2" key="1">
    <citation type="journal article" date="2013" name="PLoS Genet.">
        <title>The genome and development-dependent transcriptomes of Pyronema confluens: a window into fungal evolution.</title>
        <authorList>
            <person name="Traeger S."/>
            <person name="Altegoer F."/>
            <person name="Freitag M."/>
            <person name="Gabaldon T."/>
            <person name="Kempken F."/>
            <person name="Kumar A."/>
            <person name="Marcet-Houben M."/>
            <person name="Poggeler S."/>
            <person name="Stajich J.E."/>
            <person name="Nowrousian M."/>
        </authorList>
    </citation>
    <scope>NUCLEOTIDE SEQUENCE [LARGE SCALE GENOMIC DNA]</scope>
    <source>
        <strain evidence="2">CBS 100304</strain>
        <tissue evidence="1">Vegetative mycelium</tissue>
    </source>
</reference>
<organism evidence="1 2">
    <name type="scientific">Pyronema omphalodes (strain CBS 100304)</name>
    <name type="common">Pyronema confluens</name>
    <dbReference type="NCBI Taxonomy" id="1076935"/>
    <lineage>
        <taxon>Eukaryota</taxon>
        <taxon>Fungi</taxon>
        <taxon>Dikarya</taxon>
        <taxon>Ascomycota</taxon>
        <taxon>Pezizomycotina</taxon>
        <taxon>Pezizomycetes</taxon>
        <taxon>Pezizales</taxon>
        <taxon>Pyronemataceae</taxon>
        <taxon>Pyronema</taxon>
    </lineage>
</organism>